<dbReference type="AGR" id="WB:WBGene00045513"/>
<dbReference type="Proteomes" id="UP000001940">
    <property type="component" value="Chromosome V"/>
</dbReference>
<keyword evidence="1" id="KW-0732">Signal</keyword>
<dbReference type="InParanoid" id="A7LPJ3"/>
<evidence type="ECO:0000256" key="1">
    <source>
        <dbReference type="SAM" id="SignalP"/>
    </source>
</evidence>
<dbReference type="EMBL" id="BX284605">
    <property type="protein sequence ID" value="CAO82022.1"/>
    <property type="molecule type" value="Genomic_DNA"/>
</dbReference>
<dbReference type="WormBase" id="F14H3.14">
    <property type="protein sequence ID" value="CE41392"/>
    <property type="gene ID" value="WBGene00045513"/>
</dbReference>
<proteinExistence type="predicted"/>
<reference evidence="2 3" key="1">
    <citation type="journal article" date="1998" name="Science">
        <title>Genome sequence of the nematode C. elegans: a platform for investigating biology.</title>
        <authorList>
            <consortium name="The C. elegans sequencing consortium"/>
            <person name="Sulson J.E."/>
            <person name="Waterston R."/>
        </authorList>
    </citation>
    <scope>NUCLEOTIDE SEQUENCE [LARGE SCALE GENOMIC DNA]</scope>
    <source>
        <strain evidence="2 3">Bristol N2</strain>
    </source>
</reference>
<feature type="signal peptide" evidence="1">
    <location>
        <begin position="1"/>
        <end position="18"/>
    </location>
</feature>
<name>A7LPJ3_CAEEL</name>
<sequence length="47" mass="5083">MRFFILIFLTIFVVSLLADDVVPPTVVSGDAIASHPIRVLMVAGRGK</sequence>
<evidence type="ECO:0000313" key="4">
    <source>
        <dbReference type="WormBase" id="F14H3.14"/>
    </source>
</evidence>
<dbReference type="UCSC" id="F14H3.14">
    <property type="organism name" value="c. elegans"/>
</dbReference>
<dbReference type="AlphaFoldDB" id="A7LPJ3"/>
<dbReference type="GeneID" id="6418725"/>
<dbReference type="Bgee" id="WBGene00045513">
    <property type="expression patterns" value="Expressed in pharyngeal muscle cell (C elegans) and 1 other cell type or tissue"/>
</dbReference>
<dbReference type="RefSeq" id="NP_001122916.1">
    <property type="nucleotide sequence ID" value="NM_001129444.1"/>
</dbReference>
<dbReference type="PaxDb" id="6239-F14H3.14"/>
<keyword evidence="3" id="KW-1185">Reference proteome</keyword>
<accession>A7LPJ3</accession>
<feature type="chain" id="PRO_5002712443" evidence="1">
    <location>
        <begin position="19"/>
        <end position="47"/>
    </location>
</feature>
<dbReference type="HOGENOM" id="CLU_3175896_0_0_1"/>
<dbReference type="CTD" id="6418725"/>
<evidence type="ECO:0000313" key="2">
    <source>
        <dbReference type="EMBL" id="CAO82022.1"/>
    </source>
</evidence>
<evidence type="ECO:0000313" key="3">
    <source>
        <dbReference type="Proteomes" id="UP000001940"/>
    </source>
</evidence>
<gene>
    <name evidence="2" type="ORF">CELE_F14H3.14</name>
    <name evidence="2 4" type="ORF">F14H3.14</name>
</gene>
<dbReference type="KEGG" id="cel:CELE_F14H3.14"/>
<protein>
    <submittedName>
        <fullName evidence="2">Uncharacterized protein</fullName>
    </submittedName>
</protein>
<organism evidence="2 3">
    <name type="scientific">Caenorhabditis elegans</name>
    <dbReference type="NCBI Taxonomy" id="6239"/>
    <lineage>
        <taxon>Eukaryota</taxon>
        <taxon>Metazoa</taxon>
        <taxon>Ecdysozoa</taxon>
        <taxon>Nematoda</taxon>
        <taxon>Chromadorea</taxon>
        <taxon>Rhabditida</taxon>
        <taxon>Rhabditina</taxon>
        <taxon>Rhabditomorpha</taxon>
        <taxon>Rhabditoidea</taxon>
        <taxon>Rhabditidae</taxon>
        <taxon>Peloderinae</taxon>
        <taxon>Caenorhabditis</taxon>
    </lineage>
</organism>